<evidence type="ECO:0008006" key="2">
    <source>
        <dbReference type="Google" id="ProtNLM"/>
    </source>
</evidence>
<protein>
    <recommendedName>
        <fullName evidence="2">T9SS C-terminal target domain-containing protein</fullName>
    </recommendedName>
</protein>
<proteinExistence type="predicted"/>
<dbReference type="AlphaFoldDB" id="A0A6N3GNS4"/>
<dbReference type="PROSITE" id="PS51257">
    <property type="entry name" value="PROKAR_LIPOPROTEIN"/>
    <property type="match status" value="1"/>
</dbReference>
<gene>
    <name evidence="1" type="ORF">PMLFYP103_03097</name>
</gene>
<dbReference type="InterPro" id="IPR026444">
    <property type="entry name" value="Secre_tail"/>
</dbReference>
<dbReference type="NCBIfam" id="TIGR04183">
    <property type="entry name" value="Por_Secre_tail"/>
    <property type="match status" value="1"/>
</dbReference>
<reference evidence="1" key="1">
    <citation type="submission" date="2019-11" db="EMBL/GenBank/DDBJ databases">
        <authorList>
            <person name="Feng L."/>
        </authorList>
    </citation>
    <scope>NUCLEOTIDE SEQUENCE</scope>
    <source>
        <strain evidence="1">PmerdaeLFYP103</strain>
    </source>
</reference>
<name>A0A6N3GNS4_9BACT</name>
<dbReference type="EMBL" id="CACRUV010000041">
    <property type="protein sequence ID" value="VYU66174.1"/>
    <property type="molecule type" value="Genomic_DNA"/>
</dbReference>
<accession>A0A6N3GNS4</accession>
<evidence type="ECO:0000313" key="1">
    <source>
        <dbReference type="EMBL" id="VYU66174.1"/>
    </source>
</evidence>
<organism evidence="1">
    <name type="scientific">Parabacteroides merdae</name>
    <dbReference type="NCBI Taxonomy" id="46503"/>
    <lineage>
        <taxon>Bacteria</taxon>
        <taxon>Pseudomonadati</taxon>
        <taxon>Bacteroidota</taxon>
        <taxon>Bacteroidia</taxon>
        <taxon>Bacteroidales</taxon>
        <taxon>Tannerellaceae</taxon>
        <taxon>Parabacteroides</taxon>
    </lineage>
</organism>
<sequence length="117" mass="13071">MYDLRVWYMKVLITFVLLLAAWAGCPLEVMAQQANTTVSRTTVAKDKEPDSVEISAYDNKIVVENAPAGSKLEVYSVVGIRVKEIPMKQPSGEYTVDLAKGYYIVRIGDTVRKVSIR</sequence>